<dbReference type="InterPro" id="IPR009492">
    <property type="entry name" value="TniQ"/>
</dbReference>
<feature type="domain" description="TniQ" evidence="1">
    <location>
        <begin position="10"/>
        <end position="140"/>
    </location>
</feature>
<dbReference type="AlphaFoldDB" id="N8Y6Z9"/>
<dbReference type="EMBL" id="APPJ01000010">
    <property type="protein sequence ID" value="ENV17049.1"/>
    <property type="molecule type" value="Genomic_DNA"/>
</dbReference>
<proteinExistence type="predicted"/>
<evidence type="ECO:0000313" key="2">
    <source>
        <dbReference type="EMBL" id="ENV17049.1"/>
    </source>
</evidence>
<dbReference type="PATRIC" id="fig|1217656.3.peg.1710"/>
<accession>N8Y6Z9</accession>
<name>N8Y6Z9_ACIGI</name>
<comment type="caution">
    <text evidence="2">The sequence shown here is derived from an EMBL/GenBank/DDBJ whole genome shotgun (WGS) entry which is preliminary data.</text>
</comment>
<dbReference type="HOGENOM" id="CLU_414841_0_0_6"/>
<dbReference type="RefSeq" id="WP_004819297.1">
    <property type="nucleotide sequence ID" value="NZ_KB849456.1"/>
</dbReference>
<dbReference type="Proteomes" id="UP000013148">
    <property type="component" value="Unassembled WGS sequence"/>
</dbReference>
<protein>
    <recommendedName>
        <fullName evidence="1">TniQ domain-containing protein</fullName>
    </recommendedName>
</protein>
<dbReference type="Pfam" id="PF06527">
    <property type="entry name" value="TniQ"/>
    <property type="match status" value="1"/>
</dbReference>
<sequence length="661" mass="77300">MNKNIRLLIEATPYPDESATSYLLRTAELNGHTSVYQLFGKEKFSFLSKSSPNYTFIDTNRFRLALQALSLSPHYIDLAFERDKSTSRAPKKYRNVNIDRNLFKSKSYSYCPQCLKEQPYFRKIWLLRPIYSCPIHSILLLDNCYKCGHAIKLQSGSIVKCSKCFSDLREAQQTHYAENFLIHWFIYILNQNSNDLFQEFSSFWFALEKFSALDEPQSDERYLKIVHEYFVNNANSVITMSNWINSRIQLAHPKIQLLPFYKEAKTVRFNENYLVNIEKTCIPYRLNPKSKKIYLTLEESRLLLDIGRFKLKHLLIKNLLKFAENVHDKSLIYSTDIELFLIGERRLNAEYHPIPIPTNQNELLTVTVKLAAEILETNLDTMRRLAKSHWLNDDNKKNATPILIPFYKLENFHEKYVIATTLAKTLNVNPVNFVEKMISIGIKPISGPHFDKLPINIFSRDSIQNITKAHIGQIEKYPTKTGRKNKGSKTTINNDFFTLKEAALQLNISSNQVASLTHSGILQRYNDYQSPIKINRISLNSLKNLLENKEYVSIQIASEQLNCTKNWIHQYWCKTGFLEIKDLVYWKLVKRSQLNEIIKLKEEYLTGAEASSLLGMRHSHITNLQIQGLISPYYFGKADKKIRMFKKTDVYQIRNYYFRSK</sequence>
<organism evidence="2 3">
    <name type="scientific">Acinetobacter guillouiae NIPH 991</name>
    <dbReference type="NCBI Taxonomy" id="1217656"/>
    <lineage>
        <taxon>Bacteria</taxon>
        <taxon>Pseudomonadati</taxon>
        <taxon>Pseudomonadota</taxon>
        <taxon>Gammaproteobacteria</taxon>
        <taxon>Moraxellales</taxon>
        <taxon>Moraxellaceae</taxon>
        <taxon>Acinetobacter</taxon>
    </lineage>
</organism>
<keyword evidence="3" id="KW-1185">Reference proteome</keyword>
<evidence type="ECO:0000313" key="3">
    <source>
        <dbReference type="Proteomes" id="UP000013148"/>
    </source>
</evidence>
<gene>
    <name evidence="2" type="ORF">F964_01746</name>
</gene>
<evidence type="ECO:0000259" key="1">
    <source>
        <dbReference type="Pfam" id="PF06527"/>
    </source>
</evidence>
<reference evidence="2 3" key="1">
    <citation type="submission" date="2013-02" db="EMBL/GenBank/DDBJ databases">
        <title>The Genome Sequence of Acinetobacter guillouiae NIPH 991.</title>
        <authorList>
            <consortium name="The Broad Institute Genome Sequencing Platform"/>
            <consortium name="The Broad Institute Genome Sequencing Center for Infectious Disease"/>
            <person name="Cerqueira G."/>
            <person name="Feldgarden M."/>
            <person name="Courvalin P."/>
            <person name="Perichon B."/>
            <person name="Grillot-Courvalin C."/>
            <person name="Clermont D."/>
            <person name="Rocha E."/>
            <person name="Yoon E.-J."/>
            <person name="Nemec A."/>
            <person name="Walker B."/>
            <person name="Young S.K."/>
            <person name="Zeng Q."/>
            <person name="Gargeya S."/>
            <person name="Fitzgerald M."/>
            <person name="Haas B."/>
            <person name="Abouelleil A."/>
            <person name="Alvarado L."/>
            <person name="Arachchi H.M."/>
            <person name="Berlin A.M."/>
            <person name="Chapman S.B."/>
            <person name="Dewar J."/>
            <person name="Goldberg J."/>
            <person name="Griggs A."/>
            <person name="Gujja S."/>
            <person name="Hansen M."/>
            <person name="Howarth C."/>
            <person name="Imamovic A."/>
            <person name="Larimer J."/>
            <person name="McCowan C."/>
            <person name="Murphy C."/>
            <person name="Neiman D."/>
            <person name="Pearson M."/>
            <person name="Priest M."/>
            <person name="Roberts A."/>
            <person name="Saif S."/>
            <person name="Shea T."/>
            <person name="Sisk P."/>
            <person name="Sykes S."/>
            <person name="Wortman J."/>
            <person name="Nusbaum C."/>
            <person name="Birren B."/>
        </authorList>
    </citation>
    <scope>NUCLEOTIDE SEQUENCE [LARGE SCALE GENOMIC DNA]</scope>
    <source>
        <strain evidence="2 3">NIPH 991</strain>
    </source>
</reference>
<dbReference type="eggNOG" id="ENOG5030ID0">
    <property type="taxonomic scope" value="Bacteria"/>
</dbReference>